<reference evidence="4" key="1">
    <citation type="submission" date="2016-06" db="UniProtKB">
        <authorList>
            <consortium name="WormBaseParasite"/>
        </authorList>
    </citation>
    <scope>IDENTIFICATION</scope>
</reference>
<dbReference type="AlphaFoldDB" id="A0A183SCW1"/>
<sequence length="121" mass="13520">MWRFHDKDDYDDDDDGGGGDDDDDDEDDDDDDDDCGGSGVDESVTDEEEEEEEEVVVEDAGDEDKAGGDVGIMHQLSPFALNLFSPLGGKHFSYPHPVRQYAKHTFNTHRIPTSRVALHIY</sequence>
<feature type="compositionally biased region" description="Acidic residues" evidence="1">
    <location>
        <begin position="43"/>
        <end position="62"/>
    </location>
</feature>
<dbReference type="EMBL" id="UYSU01032166">
    <property type="protein sequence ID" value="VDL88444.1"/>
    <property type="molecule type" value="Genomic_DNA"/>
</dbReference>
<evidence type="ECO:0000313" key="2">
    <source>
        <dbReference type="EMBL" id="VDL88444.1"/>
    </source>
</evidence>
<keyword evidence="3" id="KW-1185">Reference proteome</keyword>
<name>A0A183SCW1_SCHSO</name>
<reference evidence="2 3" key="2">
    <citation type="submission" date="2018-11" db="EMBL/GenBank/DDBJ databases">
        <authorList>
            <consortium name="Pathogen Informatics"/>
        </authorList>
    </citation>
    <scope>NUCLEOTIDE SEQUENCE [LARGE SCALE GENOMIC DNA]</scope>
    <source>
        <strain evidence="2 3">NST_G2</strain>
    </source>
</reference>
<protein>
    <submittedName>
        <fullName evidence="2 4">Uncharacterized protein</fullName>
    </submittedName>
</protein>
<proteinExistence type="predicted"/>
<dbReference type="Proteomes" id="UP000275846">
    <property type="component" value="Unassembled WGS sequence"/>
</dbReference>
<evidence type="ECO:0000313" key="3">
    <source>
        <dbReference type="Proteomes" id="UP000275846"/>
    </source>
</evidence>
<organism evidence="4">
    <name type="scientific">Schistocephalus solidus</name>
    <name type="common">Tapeworm</name>
    <dbReference type="NCBI Taxonomy" id="70667"/>
    <lineage>
        <taxon>Eukaryota</taxon>
        <taxon>Metazoa</taxon>
        <taxon>Spiralia</taxon>
        <taxon>Lophotrochozoa</taxon>
        <taxon>Platyhelminthes</taxon>
        <taxon>Cestoda</taxon>
        <taxon>Eucestoda</taxon>
        <taxon>Diphyllobothriidea</taxon>
        <taxon>Diphyllobothriidae</taxon>
        <taxon>Schistocephalus</taxon>
    </lineage>
</organism>
<dbReference type="WBParaSite" id="SSLN_0000212901-mRNA-1">
    <property type="protein sequence ID" value="SSLN_0000212901-mRNA-1"/>
    <property type="gene ID" value="SSLN_0000212901"/>
</dbReference>
<accession>A0A183SCW1</accession>
<feature type="compositionally biased region" description="Acidic residues" evidence="1">
    <location>
        <begin position="9"/>
        <end position="35"/>
    </location>
</feature>
<evidence type="ECO:0000256" key="1">
    <source>
        <dbReference type="SAM" id="MobiDB-lite"/>
    </source>
</evidence>
<evidence type="ECO:0000313" key="4">
    <source>
        <dbReference type="WBParaSite" id="SSLN_0000212901-mRNA-1"/>
    </source>
</evidence>
<gene>
    <name evidence="2" type="ORF">SSLN_LOCUS2059</name>
</gene>
<feature type="region of interest" description="Disordered" evidence="1">
    <location>
        <begin position="1"/>
        <end position="71"/>
    </location>
</feature>